<feature type="region of interest" description="Disordered" evidence="1">
    <location>
        <begin position="1"/>
        <end position="40"/>
    </location>
</feature>
<reference evidence="2" key="1">
    <citation type="submission" date="2020-02" db="EMBL/GenBank/DDBJ databases">
        <authorList>
            <person name="Meier V. D."/>
        </authorList>
    </citation>
    <scope>NUCLEOTIDE SEQUENCE</scope>
    <source>
        <strain evidence="2">AVDCRST_MAG25</strain>
    </source>
</reference>
<dbReference type="AlphaFoldDB" id="A0A6J4SAD4"/>
<dbReference type="EMBL" id="CADCVI010000242">
    <property type="protein sequence ID" value="CAA9493621.1"/>
    <property type="molecule type" value="Genomic_DNA"/>
</dbReference>
<feature type="compositionally biased region" description="Basic and acidic residues" evidence="1">
    <location>
        <begin position="7"/>
        <end position="17"/>
    </location>
</feature>
<accession>A0A6J4SAD4</accession>
<sequence length="60" mass="6838">MTTPEDPLLRPGREGPKIELSSAHAPHHPRDREAELPLFPKKVNAPSYRFDSYSRTINGR</sequence>
<evidence type="ECO:0000313" key="2">
    <source>
        <dbReference type="EMBL" id="CAA9493621.1"/>
    </source>
</evidence>
<protein>
    <submittedName>
        <fullName evidence="2">Uncharacterized protein</fullName>
    </submittedName>
</protein>
<name>A0A6J4SAD4_9ACTN</name>
<gene>
    <name evidence="2" type="ORF">AVDCRST_MAG25-3503</name>
</gene>
<organism evidence="2">
    <name type="scientific">uncultured Rubrobacteraceae bacterium</name>
    <dbReference type="NCBI Taxonomy" id="349277"/>
    <lineage>
        <taxon>Bacteria</taxon>
        <taxon>Bacillati</taxon>
        <taxon>Actinomycetota</taxon>
        <taxon>Rubrobacteria</taxon>
        <taxon>Rubrobacterales</taxon>
        <taxon>Rubrobacteraceae</taxon>
        <taxon>environmental samples</taxon>
    </lineage>
</organism>
<proteinExistence type="predicted"/>
<evidence type="ECO:0000256" key="1">
    <source>
        <dbReference type="SAM" id="MobiDB-lite"/>
    </source>
</evidence>